<dbReference type="AlphaFoldDB" id="A0A210R5W8"/>
<evidence type="ECO:0000313" key="3">
    <source>
        <dbReference type="Proteomes" id="UP000242188"/>
    </source>
</evidence>
<feature type="compositionally biased region" description="Basic and acidic residues" evidence="1">
    <location>
        <begin position="389"/>
        <end position="398"/>
    </location>
</feature>
<sequence length="463" mass="51538">MAGSPNSARSHSNATIDNSGTASPAASINGDVLSRINESYHESKANQIFRLLQDQENLNKVLTSKPSCVKLAKDDEDEIDDSLSEDSLKATEKRLSVRLSLHRQRGGRSKSSVGFYHNAEDISSDEDNEKTDEMAEQERQINTRVNRPKSSYVRRTTMCQSYGDSDDEPRPQVRPMSRCGVRSGDPRSRRMVLKETNYNNQQEVPFRNQVDADLDKDSVDGTKNYDKYANTRYAPTTGLIRQRSRIRGFCDTSMATDMSVSSSSTDNMNAKNNCQIQEETTVLSIDPPDSARESSPLQKHRRQQLKSARSNRPTSENVFLVRQRTESRLSRGPHTTTSRPKSEKTLVNASGNTKSLLTIDTSPNQGTTSSKTYQSQQLPLNTLTQPQRLQRESYDRKPQARPVSRRASLRAEGSGAVRSSTKNMSVYGGRAQAIGLMKLPPLDPAVSQRAERALVIPTGETCA</sequence>
<keyword evidence="3" id="KW-1185">Reference proteome</keyword>
<evidence type="ECO:0000313" key="2">
    <source>
        <dbReference type="EMBL" id="OWF56422.1"/>
    </source>
</evidence>
<feature type="region of interest" description="Disordered" evidence="1">
    <location>
        <begin position="160"/>
        <end position="188"/>
    </location>
</feature>
<feature type="compositionally biased region" description="Low complexity" evidence="1">
    <location>
        <begin position="374"/>
        <end position="388"/>
    </location>
</feature>
<dbReference type="Proteomes" id="UP000242188">
    <property type="component" value="Unassembled WGS sequence"/>
</dbReference>
<feature type="compositionally biased region" description="Polar residues" evidence="1">
    <location>
        <begin position="333"/>
        <end position="373"/>
    </location>
</feature>
<feature type="compositionally biased region" description="Polar residues" evidence="1">
    <location>
        <begin position="1"/>
        <end position="26"/>
    </location>
</feature>
<accession>A0A210R5W8</accession>
<evidence type="ECO:0000256" key="1">
    <source>
        <dbReference type="SAM" id="MobiDB-lite"/>
    </source>
</evidence>
<proteinExistence type="predicted"/>
<dbReference type="EMBL" id="NEDP02000201">
    <property type="protein sequence ID" value="OWF56422.1"/>
    <property type="molecule type" value="Genomic_DNA"/>
</dbReference>
<feature type="compositionally biased region" description="Polar residues" evidence="1">
    <location>
        <begin position="305"/>
        <end position="317"/>
    </location>
</feature>
<name>A0A210R5W8_MIZYE</name>
<comment type="caution">
    <text evidence="2">The sequence shown here is derived from an EMBL/GenBank/DDBJ whole genome shotgun (WGS) entry which is preliminary data.</text>
</comment>
<feature type="region of interest" description="Disordered" evidence="1">
    <location>
        <begin position="1"/>
        <end position="27"/>
    </location>
</feature>
<reference evidence="2 3" key="1">
    <citation type="journal article" date="2017" name="Nat. Ecol. Evol.">
        <title>Scallop genome provides insights into evolution of bilaterian karyotype and development.</title>
        <authorList>
            <person name="Wang S."/>
            <person name="Zhang J."/>
            <person name="Jiao W."/>
            <person name="Li J."/>
            <person name="Xun X."/>
            <person name="Sun Y."/>
            <person name="Guo X."/>
            <person name="Huan P."/>
            <person name="Dong B."/>
            <person name="Zhang L."/>
            <person name="Hu X."/>
            <person name="Sun X."/>
            <person name="Wang J."/>
            <person name="Zhao C."/>
            <person name="Wang Y."/>
            <person name="Wang D."/>
            <person name="Huang X."/>
            <person name="Wang R."/>
            <person name="Lv J."/>
            <person name="Li Y."/>
            <person name="Zhang Z."/>
            <person name="Liu B."/>
            <person name="Lu W."/>
            <person name="Hui Y."/>
            <person name="Liang J."/>
            <person name="Zhou Z."/>
            <person name="Hou R."/>
            <person name="Li X."/>
            <person name="Liu Y."/>
            <person name="Li H."/>
            <person name="Ning X."/>
            <person name="Lin Y."/>
            <person name="Zhao L."/>
            <person name="Xing Q."/>
            <person name="Dou J."/>
            <person name="Li Y."/>
            <person name="Mao J."/>
            <person name="Guo H."/>
            <person name="Dou H."/>
            <person name="Li T."/>
            <person name="Mu C."/>
            <person name="Jiang W."/>
            <person name="Fu Q."/>
            <person name="Fu X."/>
            <person name="Miao Y."/>
            <person name="Liu J."/>
            <person name="Yu Q."/>
            <person name="Li R."/>
            <person name="Liao H."/>
            <person name="Li X."/>
            <person name="Kong Y."/>
            <person name="Jiang Z."/>
            <person name="Chourrout D."/>
            <person name="Li R."/>
            <person name="Bao Z."/>
        </authorList>
    </citation>
    <scope>NUCLEOTIDE SEQUENCE [LARGE SCALE GENOMIC DNA]</scope>
    <source>
        <strain evidence="2 3">PY_sf001</strain>
    </source>
</reference>
<protein>
    <submittedName>
        <fullName evidence="2">Uncharacterized protein</fullName>
    </submittedName>
</protein>
<gene>
    <name evidence="2" type="ORF">KP79_PYT09584</name>
</gene>
<dbReference type="OrthoDB" id="6111594at2759"/>
<feature type="region of interest" description="Disordered" evidence="1">
    <location>
        <begin position="279"/>
        <end position="422"/>
    </location>
</feature>
<organism evidence="2 3">
    <name type="scientific">Mizuhopecten yessoensis</name>
    <name type="common">Japanese scallop</name>
    <name type="synonym">Patinopecten yessoensis</name>
    <dbReference type="NCBI Taxonomy" id="6573"/>
    <lineage>
        <taxon>Eukaryota</taxon>
        <taxon>Metazoa</taxon>
        <taxon>Spiralia</taxon>
        <taxon>Lophotrochozoa</taxon>
        <taxon>Mollusca</taxon>
        <taxon>Bivalvia</taxon>
        <taxon>Autobranchia</taxon>
        <taxon>Pteriomorphia</taxon>
        <taxon>Pectinida</taxon>
        <taxon>Pectinoidea</taxon>
        <taxon>Pectinidae</taxon>
        <taxon>Mizuhopecten</taxon>
    </lineage>
</organism>